<name>A0ABY9YW98_9GAMM</name>
<protein>
    <submittedName>
        <fullName evidence="2">Calcium-binding protein</fullName>
    </submittedName>
</protein>
<sequence>MTHRRWIAALLLALASSLSHATPPDVYQDIAEQIRTRSGDHRLLVLGELHGTRETPLLVQALVVGYVDQGIPLQLALELPEAENAALATYMASTGDAAANQALRTSPYWNVKDHLHDGRRSQDMLDLIEAARALRAQGRDVSVVGFDANPTGERAPGARDADMAKTLRAGFQALPANGRMIVLTGNMHGSRESYGLIDYPPATALLTDLPLYNVRIEAQRGEFWACMGYRKCGTRNLITRDVGSPRAYNDPDRDYDLWVFLPRFTVARLLDAGD</sequence>
<evidence type="ECO:0000313" key="2">
    <source>
        <dbReference type="EMBL" id="WNH54449.1"/>
    </source>
</evidence>
<accession>A0ABY9YW98</accession>
<evidence type="ECO:0000313" key="3">
    <source>
        <dbReference type="Proteomes" id="UP001302072"/>
    </source>
</evidence>
<keyword evidence="1" id="KW-0732">Signal</keyword>
<gene>
    <name evidence="2" type="ORF">PDM29_09300</name>
</gene>
<dbReference type="Proteomes" id="UP001302072">
    <property type="component" value="Chromosome"/>
</dbReference>
<feature type="chain" id="PRO_5045937853" evidence="1">
    <location>
        <begin position="22"/>
        <end position="274"/>
    </location>
</feature>
<evidence type="ECO:0000256" key="1">
    <source>
        <dbReference type="SAM" id="SignalP"/>
    </source>
</evidence>
<feature type="signal peptide" evidence="1">
    <location>
        <begin position="1"/>
        <end position="21"/>
    </location>
</feature>
<organism evidence="2 3">
    <name type="scientific">Stenotrophomonas oahuensis</name>
    <dbReference type="NCBI Taxonomy" id="3003271"/>
    <lineage>
        <taxon>Bacteria</taxon>
        <taxon>Pseudomonadati</taxon>
        <taxon>Pseudomonadota</taxon>
        <taxon>Gammaproteobacteria</taxon>
        <taxon>Lysobacterales</taxon>
        <taxon>Lysobacteraceae</taxon>
        <taxon>Stenotrophomonas</taxon>
    </lineage>
</organism>
<reference evidence="2 3" key="1">
    <citation type="submission" date="2022-12" db="EMBL/GenBank/DDBJ databases">
        <title>Two new species, Stenotrophomonas aracearum and Stenotrophomonas oahuensis, isolated from Anthurium (Araceae family) in Hawaii.</title>
        <authorList>
            <person name="Chunag S.C."/>
            <person name="Dobhal S."/>
            <person name="Alvarez A."/>
            <person name="Arif M."/>
        </authorList>
    </citation>
    <scope>NUCLEOTIDE SEQUENCE [LARGE SCALE GENOMIC DNA]</scope>
    <source>
        <strain evidence="2 3">A5586</strain>
    </source>
</reference>
<keyword evidence="3" id="KW-1185">Reference proteome</keyword>
<dbReference type="RefSeq" id="WP_311193540.1">
    <property type="nucleotide sequence ID" value="NZ_CP115541.1"/>
</dbReference>
<proteinExistence type="predicted"/>
<dbReference type="EMBL" id="CP115541">
    <property type="protein sequence ID" value="WNH54449.1"/>
    <property type="molecule type" value="Genomic_DNA"/>
</dbReference>